<dbReference type="OrthoDB" id="9771666at2"/>
<dbReference type="PANTHER" id="PTHR48081:SF6">
    <property type="entry name" value="PEPTIDASE S9 PROLYL OLIGOPEPTIDASE CATALYTIC DOMAIN-CONTAINING PROTEIN"/>
    <property type="match status" value="1"/>
</dbReference>
<reference evidence="3 4" key="1">
    <citation type="submission" date="2018-07" db="EMBL/GenBank/DDBJ databases">
        <title>The draft genome of Phyllobacterium salinisoli.</title>
        <authorList>
            <person name="Liu L."/>
            <person name="Li L."/>
            <person name="Zhang X."/>
            <person name="Liang L."/>
        </authorList>
    </citation>
    <scope>NUCLEOTIDE SEQUENCE [LARGE SCALE GENOMIC DNA]</scope>
    <source>
        <strain evidence="3 4">LLAN61</strain>
    </source>
</reference>
<keyword evidence="4" id="KW-1185">Reference proteome</keyword>
<comment type="caution">
    <text evidence="3">The sequence shown here is derived from an EMBL/GenBank/DDBJ whole genome shotgun (WGS) entry which is preliminary data.</text>
</comment>
<dbReference type="Pfam" id="PF07859">
    <property type="entry name" value="Abhydrolase_3"/>
    <property type="match status" value="1"/>
</dbReference>
<dbReference type="PANTHER" id="PTHR48081">
    <property type="entry name" value="AB HYDROLASE SUPERFAMILY PROTEIN C4A8.06C"/>
    <property type="match status" value="1"/>
</dbReference>
<evidence type="ECO:0000259" key="2">
    <source>
        <dbReference type="Pfam" id="PF07859"/>
    </source>
</evidence>
<name>A0A368K0U6_9HYPH</name>
<evidence type="ECO:0000313" key="3">
    <source>
        <dbReference type="EMBL" id="RCS23016.1"/>
    </source>
</evidence>
<dbReference type="InterPro" id="IPR013094">
    <property type="entry name" value="AB_hydrolase_3"/>
</dbReference>
<proteinExistence type="predicted"/>
<dbReference type="AlphaFoldDB" id="A0A368K0U6"/>
<dbReference type="GO" id="GO:0016787">
    <property type="term" value="F:hydrolase activity"/>
    <property type="evidence" value="ECO:0007669"/>
    <property type="project" value="UniProtKB-KW"/>
</dbReference>
<sequence>MRFLLWASGVAIVLVTVAYAAFQLSPWPGALLIRYAFDMGSAKISRALDKHVPPGIAAQRNLSYDPADSDALLDVYYPAKIEGTAEALTTVVWVHGGGWVSGSKDMLGQYARILAARGYTVVAVGYSIAPGKTYPVPVRQVNRALGYLAKNAGKLHIDPSRFVLAGDSAGSQIAAQVANIISVPDYAAIMDIAPAIARPQLRGVILFCGAYDLSLIKMDGAFRGFLKTVLWSYTGVQDYTTNPRFASASVVHYVTADFPPAFISAGNGDPLLPQSVEFARVLTAKGVSVDSLFFPASHKPELPHEYQFDLDDAAGEQALARSLEFLSHLQQDTD</sequence>
<keyword evidence="1 3" id="KW-0378">Hydrolase</keyword>
<evidence type="ECO:0000256" key="1">
    <source>
        <dbReference type="ARBA" id="ARBA00022801"/>
    </source>
</evidence>
<dbReference type="RefSeq" id="WP_114441558.1">
    <property type="nucleotide sequence ID" value="NZ_QOZG01000006.1"/>
</dbReference>
<feature type="domain" description="Alpha/beta hydrolase fold-3" evidence="2">
    <location>
        <begin position="91"/>
        <end position="295"/>
    </location>
</feature>
<gene>
    <name evidence="3" type="ORF">DUT91_16240</name>
</gene>
<dbReference type="InterPro" id="IPR029058">
    <property type="entry name" value="AB_hydrolase_fold"/>
</dbReference>
<dbReference type="Gene3D" id="3.40.50.1820">
    <property type="entry name" value="alpha/beta hydrolase"/>
    <property type="match status" value="1"/>
</dbReference>
<accession>A0A368K0U6</accession>
<protein>
    <submittedName>
        <fullName evidence="3">Alpha/beta hydrolase</fullName>
    </submittedName>
</protein>
<dbReference type="SUPFAM" id="SSF53474">
    <property type="entry name" value="alpha/beta-Hydrolases"/>
    <property type="match status" value="1"/>
</dbReference>
<dbReference type="Proteomes" id="UP000253420">
    <property type="component" value="Unassembled WGS sequence"/>
</dbReference>
<organism evidence="3 4">
    <name type="scientific">Phyllobacterium salinisoli</name>
    <dbReference type="NCBI Taxonomy" id="1899321"/>
    <lineage>
        <taxon>Bacteria</taxon>
        <taxon>Pseudomonadati</taxon>
        <taxon>Pseudomonadota</taxon>
        <taxon>Alphaproteobacteria</taxon>
        <taxon>Hyphomicrobiales</taxon>
        <taxon>Phyllobacteriaceae</taxon>
        <taxon>Phyllobacterium</taxon>
    </lineage>
</organism>
<dbReference type="InterPro" id="IPR050300">
    <property type="entry name" value="GDXG_lipolytic_enzyme"/>
</dbReference>
<dbReference type="EMBL" id="QOZG01000006">
    <property type="protein sequence ID" value="RCS23016.1"/>
    <property type="molecule type" value="Genomic_DNA"/>
</dbReference>
<evidence type="ECO:0000313" key="4">
    <source>
        <dbReference type="Proteomes" id="UP000253420"/>
    </source>
</evidence>